<reference evidence="1 3" key="1">
    <citation type="submission" date="2015-09" db="EMBL/GenBank/DDBJ databases">
        <authorList>
            <consortium name="Pathogen Informatics"/>
        </authorList>
    </citation>
    <scope>NUCLEOTIDE SEQUENCE [LARGE SCALE GENOMIC DNA]</scope>
    <source>
        <strain evidence="1 3">2789STDY5834968</strain>
    </source>
</reference>
<dbReference type="EMBL" id="CYXM01000004">
    <property type="protein sequence ID" value="CUM90210.1"/>
    <property type="molecule type" value="Genomic_DNA"/>
</dbReference>
<gene>
    <name evidence="2" type="ORF">DW848_00705</name>
    <name evidence="1" type="ORF">ERS852580_01066</name>
</gene>
<evidence type="ECO:0000313" key="2">
    <source>
        <dbReference type="EMBL" id="RHC41887.1"/>
    </source>
</evidence>
<evidence type="ECO:0000313" key="3">
    <source>
        <dbReference type="Proteomes" id="UP000095673"/>
    </source>
</evidence>
<organism evidence="1 3">
    <name type="scientific">Agathobacter rectalis</name>
    <dbReference type="NCBI Taxonomy" id="39491"/>
    <lineage>
        <taxon>Bacteria</taxon>
        <taxon>Bacillati</taxon>
        <taxon>Bacillota</taxon>
        <taxon>Clostridia</taxon>
        <taxon>Lachnospirales</taxon>
        <taxon>Lachnospiraceae</taxon>
        <taxon>Agathobacter</taxon>
    </lineage>
</organism>
<dbReference type="Proteomes" id="UP000095673">
    <property type="component" value="Unassembled WGS sequence"/>
</dbReference>
<sequence>MGKNDLELLEIYMDMVEKQDEIIYRMTALLKSYVREIHNLRTINGFFEVDSNQEIDEKILEECMDQYEEMKE</sequence>
<proteinExistence type="predicted"/>
<protein>
    <submittedName>
        <fullName evidence="1">Uncharacterized protein</fullName>
    </submittedName>
</protein>
<dbReference type="OrthoDB" id="2058668at2"/>
<evidence type="ECO:0000313" key="4">
    <source>
        <dbReference type="Proteomes" id="UP000286104"/>
    </source>
</evidence>
<dbReference type="RefSeq" id="WP_055237730.1">
    <property type="nucleotide sequence ID" value="NZ_CYXM01000004.1"/>
</dbReference>
<accession>A0A173SJ23</accession>
<dbReference type="EMBL" id="QSHU01000001">
    <property type="protein sequence ID" value="RHC41887.1"/>
    <property type="molecule type" value="Genomic_DNA"/>
</dbReference>
<dbReference type="AlphaFoldDB" id="A0A173SJ23"/>
<reference evidence="2 4" key="2">
    <citation type="submission" date="2018-08" db="EMBL/GenBank/DDBJ databases">
        <title>A genome reference for cultivated species of the human gut microbiota.</title>
        <authorList>
            <person name="Zou Y."/>
            <person name="Xue W."/>
            <person name="Luo G."/>
        </authorList>
    </citation>
    <scope>NUCLEOTIDE SEQUENCE [LARGE SCALE GENOMIC DNA]</scope>
    <source>
        <strain evidence="2 4">AM36-3AA</strain>
    </source>
</reference>
<dbReference type="Proteomes" id="UP000286104">
    <property type="component" value="Unassembled WGS sequence"/>
</dbReference>
<evidence type="ECO:0000313" key="1">
    <source>
        <dbReference type="EMBL" id="CUM90210.1"/>
    </source>
</evidence>
<name>A0A173SJ23_9FIRM</name>